<dbReference type="Pfam" id="PF06779">
    <property type="entry name" value="MFS_4"/>
    <property type="match status" value="1"/>
</dbReference>
<feature type="transmembrane region" description="Helical" evidence="1">
    <location>
        <begin position="7"/>
        <end position="27"/>
    </location>
</feature>
<feature type="transmembrane region" description="Helical" evidence="1">
    <location>
        <begin position="132"/>
        <end position="157"/>
    </location>
</feature>
<feature type="transmembrane region" description="Helical" evidence="1">
    <location>
        <begin position="163"/>
        <end position="182"/>
    </location>
</feature>
<sequence length="379" mass="40117">MKREEILVLITGLLGIFVGLGLARFAYTVILEPMRAGLELGYTEMGTIASLNFFGYVLFSPVVGILATKYGSKKVVLGSMAIIVVSLYLTSLSRGFVDAGVYRFLTGAGSAGVNVGLVGLMAKWFDERSRGFALGVINSGSSWGIIFAGATIPYVVLSYGWNAGWVFLSVISLFVLLMLLPLKEVPSDFVPEVKVKSGDVYRHKPLIVLGISYVFFGASYIIFVTFYTSHIIKNGIGYEVAGHLWAIVGVLSIVSAITWGRISDKIGRKQAISAVYLLMGSAFLVFALASSLGFFLISTLMAGLSMLAIPPLVQAYCGDIAGKNSASAAIGFVTLFFGIGQMFGPGVAGFLADLTGDFVLPLALAGTLGIAGGIVVRKT</sequence>
<dbReference type="InterPro" id="IPR020846">
    <property type="entry name" value="MFS_dom"/>
</dbReference>
<feature type="transmembrane region" description="Helical" evidence="1">
    <location>
        <begin position="102"/>
        <end position="120"/>
    </location>
</feature>
<feature type="transmembrane region" description="Helical" evidence="1">
    <location>
        <begin position="47"/>
        <end position="68"/>
    </location>
</feature>
<protein>
    <submittedName>
        <fullName evidence="3">YbfB/YjiJ family MFS transporter</fullName>
    </submittedName>
</protein>
<keyword evidence="4" id="KW-1185">Reference proteome</keyword>
<dbReference type="PROSITE" id="PS50850">
    <property type="entry name" value="MFS"/>
    <property type="match status" value="1"/>
</dbReference>
<evidence type="ECO:0000259" key="2">
    <source>
        <dbReference type="PROSITE" id="PS50850"/>
    </source>
</evidence>
<feature type="transmembrane region" description="Helical" evidence="1">
    <location>
        <begin position="206"/>
        <end position="228"/>
    </location>
</feature>
<dbReference type="Gene3D" id="1.20.1250.20">
    <property type="entry name" value="MFS general substrate transporter like domains"/>
    <property type="match status" value="2"/>
</dbReference>
<evidence type="ECO:0000313" key="3">
    <source>
        <dbReference type="EMBL" id="XAT63257.1"/>
    </source>
</evidence>
<dbReference type="InterPro" id="IPR010645">
    <property type="entry name" value="MFS_4"/>
</dbReference>
<name>A0ABZ3H1F6_GEOAI</name>
<feature type="transmembrane region" description="Helical" evidence="1">
    <location>
        <begin position="240"/>
        <end position="259"/>
    </location>
</feature>
<organism evidence="3 4">
    <name type="scientific">Geoglobus acetivorans</name>
    <dbReference type="NCBI Taxonomy" id="565033"/>
    <lineage>
        <taxon>Archaea</taxon>
        <taxon>Methanobacteriati</taxon>
        <taxon>Methanobacteriota</taxon>
        <taxon>Archaeoglobi</taxon>
        <taxon>Archaeoglobales</taxon>
        <taxon>Archaeoglobaceae</taxon>
        <taxon>Geoglobus</taxon>
    </lineage>
</organism>
<feature type="transmembrane region" description="Helical" evidence="1">
    <location>
        <begin position="271"/>
        <end position="289"/>
    </location>
</feature>
<dbReference type="InterPro" id="IPR036259">
    <property type="entry name" value="MFS_trans_sf"/>
</dbReference>
<dbReference type="GeneID" id="90449690"/>
<dbReference type="SUPFAM" id="SSF103473">
    <property type="entry name" value="MFS general substrate transporter"/>
    <property type="match status" value="1"/>
</dbReference>
<feature type="transmembrane region" description="Helical" evidence="1">
    <location>
        <begin position="75"/>
        <end position="96"/>
    </location>
</feature>
<dbReference type="EMBL" id="CP087714">
    <property type="protein sequence ID" value="XAT63257.1"/>
    <property type="molecule type" value="Genomic_DNA"/>
</dbReference>
<reference evidence="3 4" key="1">
    <citation type="submission" date="2021-11" db="EMBL/GenBank/DDBJ databases">
        <title>Whole genome of Geoglobus acetivorans.</title>
        <authorList>
            <person name="Liu D."/>
        </authorList>
    </citation>
    <scope>NUCLEOTIDE SEQUENCE [LARGE SCALE GENOMIC DNA]</scope>
    <source>
        <strain evidence="3 4">SBH6</strain>
    </source>
</reference>
<evidence type="ECO:0000256" key="1">
    <source>
        <dbReference type="SAM" id="Phobius"/>
    </source>
</evidence>
<keyword evidence="1" id="KW-0472">Membrane</keyword>
<dbReference type="Proteomes" id="UP001492541">
    <property type="component" value="Chromosome"/>
</dbReference>
<keyword evidence="1" id="KW-1133">Transmembrane helix</keyword>
<keyword evidence="1" id="KW-0812">Transmembrane</keyword>
<feature type="transmembrane region" description="Helical" evidence="1">
    <location>
        <begin position="295"/>
        <end position="317"/>
    </location>
</feature>
<gene>
    <name evidence="3" type="ORF">LPQ35_08325</name>
</gene>
<evidence type="ECO:0000313" key="4">
    <source>
        <dbReference type="Proteomes" id="UP001492541"/>
    </source>
</evidence>
<feature type="transmembrane region" description="Helical" evidence="1">
    <location>
        <begin position="358"/>
        <end position="376"/>
    </location>
</feature>
<dbReference type="PANTHER" id="PTHR23537">
    <property type="match status" value="1"/>
</dbReference>
<feature type="transmembrane region" description="Helical" evidence="1">
    <location>
        <begin position="329"/>
        <end position="352"/>
    </location>
</feature>
<feature type="domain" description="Major facilitator superfamily (MFS) profile" evidence="2">
    <location>
        <begin position="7"/>
        <end position="379"/>
    </location>
</feature>
<proteinExistence type="predicted"/>
<dbReference type="RefSeq" id="WP_193808324.1">
    <property type="nucleotide sequence ID" value="NZ_CP087714.1"/>
</dbReference>
<accession>A0ABZ3H1F6</accession>
<dbReference type="PANTHER" id="PTHR23537:SF1">
    <property type="entry name" value="SUGAR TRANSPORTER"/>
    <property type="match status" value="1"/>
</dbReference>